<evidence type="ECO:0000313" key="3">
    <source>
        <dbReference type="Proteomes" id="UP001180020"/>
    </source>
</evidence>
<name>A0AAV9CM54_ACOCL</name>
<protein>
    <submittedName>
        <fullName evidence="2">Uncharacterized protein</fullName>
    </submittedName>
</protein>
<dbReference type="EMBL" id="JAUJYO010000018">
    <property type="protein sequence ID" value="KAK1289323.1"/>
    <property type="molecule type" value="Genomic_DNA"/>
</dbReference>
<organism evidence="2 3">
    <name type="scientific">Acorus calamus</name>
    <name type="common">Sweet flag</name>
    <dbReference type="NCBI Taxonomy" id="4465"/>
    <lineage>
        <taxon>Eukaryota</taxon>
        <taxon>Viridiplantae</taxon>
        <taxon>Streptophyta</taxon>
        <taxon>Embryophyta</taxon>
        <taxon>Tracheophyta</taxon>
        <taxon>Spermatophyta</taxon>
        <taxon>Magnoliopsida</taxon>
        <taxon>Liliopsida</taxon>
        <taxon>Acoraceae</taxon>
        <taxon>Acorus</taxon>
    </lineage>
</organism>
<feature type="compositionally biased region" description="Gly residues" evidence="1">
    <location>
        <begin position="112"/>
        <end position="135"/>
    </location>
</feature>
<reference evidence="2" key="2">
    <citation type="submission" date="2023-06" db="EMBL/GenBank/DDBJ databases">
        <authorList>
            <person name="Ma L."/>
            <person name="Liu K.-W."/>
            <person name="Li Z."/>
            <person name="Hsiao Y.-Y."/>
            <person name="Qi Y."/>
            <person name="Fu T."/>
            <person name="Tang G."/>
            <person name="Zhang D."/>
            <person name="Sun W.-H."/>
            <person name="Liu D.-K."/>
            <person name="Li Y."/>
            <person name="Chen G.-Z."/>
            <person name="Liu X.-D."/>
            <person name="Liao X.-Y."/>
            <person name="Jiang Y.-T."/>
            <person name="Yu X."/>
            <person name="Hao Y."/>
            <person name="Huang J."/>
            <person name="Zhao X.-W."/>
            <person name="Ke S."/>
            <person name="Chen Y.-Y."/>
            <person name="Wu W.-L."/>
            <person name="Hsu J.-L."/>
            <person name="Lin Y.-F."/>
            <person name="Huang M.-D."/>
            <person name="Li C.-Y."/>
            <person name="Huang L."/>
            <person name="Wang Z.-W."/>
            <person name="Zhao X."/>
            <person name="Zhong W.-Y."/>
            <person name="Peng D.-H."/>
            <person name="Ahmad S."/>
            <person name="Lan S."/>
            <person name="Zhang J.-S."/>
            <person name="Tsai W.-C."/>
            <person name="Van De Peer Y."/>
            <person name="Liu Z.-J."/>
        </authorList>
    </citation>
    <scope>NUCLEOTIDE SEQUENCE</scope>
    <source>
        <strain evidence="2">CP</strain>
        <tissue evidence="2">Leaves</tissue>
    </source>
</reference>
<dbReference type="AlphaFoldDB" id="A0AAV9CM54"/>
<gene>
    <name evidence="2" type="ORF">QJS10_CPB18g01352</name>
</gene>
<keyword evidence="3" id="KW-1185">Reference proteome</keyword>
<proteinExistence type="predicted"/>
<evidence type="ECO:0000256" key="1">
    <source>
        <dbReference type="SAM" id="MobiDB-lite"/>
    </source>
</evidence>
<feature type="region of interest" description="Disordered" evidence="1">
    <location>
        <begin position="112"/>
        <end position="145"/>
    </location>
</feature>
<dbReference type="Proteomes" id="UP001180020">
    <property type="component" value="Unassembled WGS sequence"/>
</dbReference>
<evidence type="ECO:0000313" key="2">
    <source>
        <dbReference type="EMBL" id="KAK1289323.1"/>
    </source>
</evidence>
<accession>A0AAV9CM54</accession>
<reference evidence="2" key="1">
    <citation type="journal article" date="2023" name="Nat. Commun.">
        <title>Diploid and tetraploid genomes of Acorus and the evolution of monocots.</title>
        <authorList>
            <person name="Ma L."/>
            <person name="Liu K.W."/>
            <person name="Li Z."/>
            <person name="Hsiao Y.Y."/>
            <person name="Qi Y."/>
            <person name="Fu T."/>
            <person name="Tang G.D."/>
            <person name="Zhang D."/>
            <person name="Sun W.H."/>
            <person name="Liu D.K."/>
            <person name="Li Y."/>
            <person name="Chen G.Z."/>
            <person name="Liu X.D."/>
            <person name="Liao X.Y."/>
            <person name="Jiang Y.T."/>
            <person name="Yu X."/>
            <person name="Hao Y."/>
            <person name="Huang J."/>
            <person name="Zhao X.W."/>
            <person name="Ke S."/>
            <person name="Chen Y.Y."/>
            <person name="Wu W.L."/>
            <person name="Hsu J.L."/>
            <person name="Lin Y.F."/>
            <person name="Huang M.D."/>
            <person name="Li C.Y."/>
            <person name="Huang L."/>
            <person name="Wang Z.W."/>
            <person name="Zhao X."/>
            <person name="Zhong W.Y."/>
            <person name="Peng D.H."/>
            <person name="Ahmad S."/>
            <person name="Lan S."/>
            <person name="Zhang J.S."/>
            <person name="Tsai W.C."/>
            <person name="Van de Peer Y."/>
            <person name="Liu Z.J."/>
        </authorList>
    </citation>
    <scope>NUCLEOTIDE SEQUENCE</scope>
    <source>
        <strain evidence="2">CP</strain>
    </source>
</reference>
<sequence>MVANNVPTSSTTNIGLMGSGGGGGVSGGGYGGESSMWAIPNTTNTSAAAAALFRGSISSGLHFMNFPAPMALLPTAQQIGLGTSGGGGGIGEGHMGFLASLGGYRPIAALPGVGGGGGGGGSSEQSSHGGGGRGGNDTMTGTSSS</sequence>
<comment type="caution">
    <text evidence="2">The sequence shown here is derived from an EMBL/GenBank/DDBJ whole genome shotgun (WGS) entry which is preliminary data.</text>
</comment>